<evidence type="ECO:0000313" key="4">
    <source>
        <dbReference type="EMBL" id="AFK54570.1"/>
    </source>
</evidence>
<dbReference type="EMBL" id="CP003236">
    <property type="protein sequence ID" value="AFK54570.1"/>
    <property type="molecule type" value="Genomic_DNA"/>
</dbReference>
<keyword evidence="1" id="KW-0456">Lyase</keyword>
<dbReference type="GO" id="GO:0016787">
    <property type="term" value="F:hydrolase activity"/>
    <property type="evidence" value="ECO:0007669"/>
    <property type="project" value="InterPro"/>
</dbReference>
<dbReference type="Proteomes" id="UP000005258">
    <property type="component" value="Chromosome"/>
</dbReference>
<dbReference type="RefSeq" id="WP_014746247.1">
    <property type="nucleotide sequence ID" value="NC_017956.1"/>
</dbReference>
<evidence type="ECO:0000259" key="3">
    <source>
        <dbReference type="Pfam" id="PF04909"/>
    </source>
</evidence>
<dbReference type="eggNOG" id="COG2159">
    <property type="taxonomic scope" value="Bacteria"/>
</dbReference>
<name>I3TP82_TISMK</name>
<organism evidence="4 5">
    <name type="scientific">Tistrella mobilis (strain KA081020-065)</name>
    <dbReference type="NCBI Taxonomy" id="1110502"/>
    <lineage>
        <taxon>Bacteria</taxon>
        <taxon>Pseudomonadati</taxon>
        <taxon>Pseudomonadota</taxon>
        <taxon>Alphaproteobacteria</taxon>
        <taxon>Geminicoccales</taxon>
        <taxon>Geminicoccaceae</taxon>
        <taxon>Tistrella</taxon>
    </lineage>
</organism>
<dbReference type="SUPFAM" id="SSF51556">
    <property type="entry name" value="Metallo-dependent hydrolases"/>
    <property type="match status" value="1"/>
</dbReference>
<dbReference type="HOGENOM" id="CLU_042255_0_0_5"/>
<dbReference type="InterPro" id="IPR006680">
    <property type="entry name" value="Amidohydro-rel"/>
</dbReference>
<proteinExistence type="predicted"/>
<keyword evidence="5" id="KW-1185">Reference proteome</keyword>
<dbReference type="GO" id="GO:0019748">
    <property type="term" value="P:secondary metabolic process"/>
    <property type="evidence" value="ECO:0007669"/>
    <property type="project" value="TreeGrafter"/>
</dbReference>
<feature type="domain" description="Amidohydrolase-related" evidence="3">
    <location>
        <begin position="146"/>
        <end position="492"/>
    </location>
</feature>
<evidence type="ECO:0000313" key="5">
    <source>
        <dbReference type="Proteomes" id="UP000005258"/>
    </source>
</evidence>
<gene>
    <name evidence="4" type="ordered locus">TMO_2732</name>
</gene>
<protein>
    <recommendedName>
        <fullName evidence="3">Amidohydrolase-related domain-containing protein</fullName>
    </recommendedName>
</protein>
<accession>I3TP82</accession>
<evidence type="ECO:0000256" key="1">
    <source>
        <dbReference type="ARBA" id="ARBA00023239"/>
    </source>
</evidence>
<dbReference type="Pfam" id="PF04909">
    <property type="entry name" value="Amidohydro_2"/>
    <property type="match status" value="1"/>
</dbReference>
<dbReference type="Gene3D" id="3.20.20.140">
    <property type="entry name" value="Metal-dependent hydrolases"/>
    <property type="match status" value="1"/>
</dbReference>
<sequence>MTFSSPTPRSSRPSGRRISPAERSPSAKIRDLLDHPVIDTDLHTVEYGPLVEAYIDDIGGARAVDAWRAALVRGFGQLGNDWYALTPDERRDRAAPRPPWWALPSENTLDLATVSIPRLLHERLGESGTDFAVLYPNISTFAVHIGDPELRRVIIRAVNTYNADVFRPYADRLTPVAAIPLHTPEEGIEELEFAVNTLGLKVALIPGNLRRPIPELARRYPRDAFPDLVRYTTWLDTFGVDSAHDYDPFWAKAVELKVPLTTHSIGMGWTSRSSWSNYMYNHIGHFASASEALAKSLFFAGVTRRFPDLRLGLLEGGAGFASSLYADLVGHWEKRGAPFIGRYDPDRLDADLLHDLYLLHADGPVLERLGSAQDLAEVAFGANQARRIPQDRNALDDFAAAGIERIEDIRDRFVPNFYFGSEADDPTVAHAFNTRVNPLGVELNAFWASDSGHWDVPDLRLVLAETWDLVERGTLTEANFRSLVFENPYRFYAGTNPAFFRGTAVEEVLNRQAAAE</sequence>
<reference evidence="4 5" key="1">
    <citation type="journal article" date="2012" name="J. Am. Chem. Soc.">
        <title>Bacterial biosynthesis and maturation of the didemnin anti-cancer agents.</title>
        <authorList>
            <person name="Xu Y."/>
            <person name="Kersten R.D."/>
            <person name="Nam S.J."/>
            <person name="Lu L."/>
            <person name="Al-Suwailem A.M."/>
            <person name="Zheng H."/>
            <person name="Fenical W."/>
            <person name="Dorrestein P.C."/>
            <person name="Moore B.S."/>
            <person name="Qian P.Y."/>
        </authorList>
    </citation>
    <scope>NUCLEOTIDE SEQUENCE [LARGE SCALE GENOMIC DNA]</scope>
    <source>
        <strain evidence="4 5">KA081020-065</strain>
    </source>
</reference>
<dbReference type="KEGG" id="tmo:TMO_2732"/>
<feature type="compositionally biased region" description="Low complexity" evidence="2">
    <location>
        <begin position="1"/>
        <end position="18"/>
    </location>
</feature>
<dbReference type="InterPro" id="IPR032466">
    <property type="entry name" value="Metal_Hydrolase"/>
</dbReference>
<dbReference type="AlphaFoldDB" id="I3TP82"/>
<dbReference type="InterPro" id="IPR032465">
    <property type="entry name" value="ACMSD"/>
</dbReference>
<feature type="region of interest" description="Disordered" evidence="2">
    <location>
        <begin position="1"/>
        <end position="25"/>
    </location>
</feature>
<dbReference type="PANTHER" id="PTHR21240">
    <property type="entry name" value="2-AMINO-3-CARBOXYLMUCONATE-6-SEMIALDEHYDE DECARBOXYLASE"/>
    <property type="match status" value="1"/>
</dbReference>
<evidence type="ECO:0000256" key="2">
    <source>
        <dbReference type="SAM" id="MobiDB-lite"/>
    </source>
</evidence>
<dbReference type="PANTHER" id="PTHR21240:SF28">
    <property type="entry name" value="ISO-OROTATE DECARBOXYLASE (EUROFUNG)"/>
    <property type="match status" value="1"/>
</dbReference>
<dbReference type="GO" id="GO:0016831">
    <property type="term" value="F:carboxy-lyase activity"/>
    <property type="evidence" value="ECO:0007669"/>
    <property type="project" value="InterPro"/>
</dbReference>
<dbReference type="GO" id="GO:0005737">
    <property type="term" value="C:cytoplasm"/>
    <property type="evidence" value="ECO:0007669"/>
    <property type="project" value="TreeGrafter"/>
</dbReference>
<dbReference type="PATRIC" id="fig|1110502.3.peg.2801"/>
<dbReference type="STRING" id="1110502.TMO_2732"/>